<organism evidence="1 2">
    <name type="scientific">Tatumella morbirosei</name>
    <dbReference type="NCBI Taxonomy" id="642227"/>
    <lineage>
        <taxon>Bacteria</taxon>
        <taxon>Pseudomonadati</taxon>
        <taxon>Pseudomonadota</taxon>
        <taxon>Gammaproteobacteria</taxon>
        <taxon>Enterobacterales</taxon>
        <taxon>Erwiniaceae</taxon>
        <taxon>Tatumella</taxon>
    </lineage>
</organism>
<dbReference type="Proteomes" id="UP000029577">
    <property type="component" value="Unassembled WGS sequence"/>
</dbReference>
<name>A0A095TCY0_9GAMM</name>
<evidence type="ECO:0000313" key="1">
    <source>
        <dbReference type="EMBL" id="KGD74761.1"/>
    </source>
</evidence>
<comment type="caution">
    <text evidence="1">The sequence shown here is derived from an EMBL/GenBank/DDBJ whole genome shotgun (WGS) entry which is preliminary data.</text>
</comment>
<keyword evidence="2" id="KW-1185">Reference proteome</keyword>
<dbReference type="AlphaFoldDB" id="A0A095TCY0"/>
<accession>A0A095TCY0</accession>
<gene>
    <name evidence="1" type="ORF">HA49_05440</name>
</gene>
<reference evidence="1" key="1">
    <citation type="submission" date="2014-12" db="EMBL/GenBank/DDBJ databases">
        <title>The draft genome of the Tatumella morbirosei type strain, LMG23360T isolated from pineapple rot.</title>
        <authorList>
            <person name="Smits T.H."/>
            <person name="Palmer M."/>
            <person name="Venter S.N."/>
            <person name="Duffy B."/>
            <person name="Steenkamp E.T."/>
            <person name="Chan W.Y."/>
            <person name="Coutinho T.A."/>
            <person name="Coetzee M.P."/>
            <person name="De Maayer P."/>
        </authorList>
    </citation>
    <scope>NUCLEOTIDE SEQUENCE [LARGE SCALE GENOMIC DNA]</scope>
    <source>
        <strain evidence="1">LMG 23360</strain>
    </source>
</reference>
<evidence type="ECO:0000313" key="2">
    <source>
        <dbReference type="Proteomes" id="UP000029577"/>
    </source>
</evidence>
<sequence>MPVILTNPKIIPANSFTGDHELKHLPTFGAVDQFISSNQILAVPDYCQALSVIYKTPIY</sequence>
<protein>
    <submittedName>
        <fullName evidence="1">Uncharacterized protein</fullName>
    </submittedName>
</protein>
<dbReference type="EMBL" id="JPKR02000004">
    <property type="protein sequence ID" value="KGD74761.1"/>
    <property type="molecule type" value="Genomic_DNA"/>
</dbReference>
<proteinExistence type="predicted"/>